<accession>A0ABQ5C4D2</accession>
<feature type="compositionally biased region" description="Basic and acidic residues" evidence="1">
    <location>
        <begin position="580"/>
        <end position="605"/>
    </location>
</feature>
<evidence type="ECO:0000313" key="2">
    <source>
        <dbReference type="EMBL" id="GJT21277.1"/>
    </source>
</evidence>
<protein>
    <submittedName>
        <fullName evidence="2">Uncharacterized protein</fullName>
    </submittedName>
</protein>
<evidence type="ECO:0000256" key="1">
    <source>
        <dbReference type="SAM" id="MobiDB-lite"/>
    </source>
</evidence>
<sequence>MLQIFSQRLLMLAEVDEGSGQPTDPQHTFTSAQLSNEEPITSSGPIHLVVDETVYKEWEDRMERAATTASSLESEQDSGNINRTQSMATLNESFPQGTDSGSSPRYALTESPTIYVYLIELFWQTASASTLENEDMEITATIDGKVKIVSKASIRRHLKLEDSDGISTLPTSEIFEQLALMGNMKRACKGYIRVETSLFQTMLIQGQILQGKGSTIPVESHHTPISAPSTSQPPTLPPSMQTTHVAEEAATMPHDSPLLRVHSLGSDEGSMTLNELMILCTTLSMKVETLESDLKQTKLTYGAAYTKLIMKVKKLEHKTQGRHEHDFKESDFEFIAPKEDYTADPDISTGNVPVSTAGAEVSTASPEVKNVAESLVYIKRSAAKRKDKGKAIMKEAKHVQKKTKLQLEQERLGLEEALRLQEKLDEEDRQRIDRVHEEASTFNVEEWDNIQAQIKADEELAHRLQAQERERYSEADKARLLVELINERKRKFAQQRAEQRRNKPTTQAQQMTYMCNYIKNMGSHTLQKLKKLSFIKVNELFETTMKRVNTFTPMESDDTIPKVVAGSSKIDAEQELNQECSKRQKIGEGSETAEESKDEVSQEQL</sequence>
<keyword evidence="3" id="KW-1185">Reference proteome</keyword>
<reference evidence="2" key="1">
    <citation type="journal article" date="2022" name="Int. J. Mol. Sci.">
        <title>Draft Genome of Tanacetum Coccineum: Genomic Comparison of Closely Related Tanacetum-Family Plants.</title>
        <authorList>
            <person name="Yamashiro T."/>
            <person name="Shiraishi A."/>
            <person name="Nakayama K."/>
            <person name="Satake H."/>
        </authorList>
    </citation>
    <scope>NUCLEOTIDE SEQUENCE</scope>
</reference>
<comment type="caution">
    <text evidence="2">The sequence shown here is derived from an EMBL/GenBank/DDBJ whole genome shotgun (WGS) entry which is preliminary data.</text>
</comment>
<feature type="region of interest" description="Disordered" evidence="1">
    <location>
        <begin position="567"/>
        <end position="605"/>
    </location>
</feature>
<reference evidence="2" key="2">
    <citation type="submission" date="2022-01" db="EMBL/GenBank/DDBJ databases">
        <authorList>
            <person name="Yamashiro T."/>
            <person name="Shiraishi A."/>
            <person name="Satake H."/>
            <person name="Nakayama K."/>
        </authorList>
    </citation>
    <scope>NUCLEOTIDE SEQUENCE</scope>
</reference>
<proteinExistence type="predicted"/>
<gene>
    <name evidence="2" type="ORF">Tco_0891214</name>
</gene>
<organism evidence="2 3">
    <name type="scientific">Tanacetum coccineum</name>
    <dbReference type="NCBI Taxonomy" id="301880"/>
    <lineage>
        <taxon>Eukaryota</taxon>
        <taxon>Viridiplantae</taxon>
        <taxon>Streptophyta</taxon>
        <taxon>Embryophyta</taxon>
        <taxon>Tracheophyta</taxon>
        <taxon>Spermatophyta</taxon>
        <taxon>Magnoliopsida</taxon>
        <taxon>eudicotyledons</taxon>
        <taxon>Gunneridae</taxon>
        <taxon>Pentapetalae</taxon>
        <taxon>asterids</taxon>
        <taxon>campanulids</taxon>
        <taxon>Asterales</taxon>
        <taxon>Asteraceae</taxon>
        <taxon>Asteroideae</taxon>
        <taxon>Anthemideae</taxon>
        <taxon>Anthemidinae</taxon>
        <taxon>Tanacetum</taxon>
    </lineage>
</organism>
<evidence type="ECO:0000313" key="3">
    <source>
        <dbReference type="Proteomes" id="UP001151760"/>
    </source>
</evidence>
<feature type="region of interest" description="Disordered" evidence="1">
    <location>
        <begin position="214"/>
        <end position="242"/>
    </location>
</feature>
<name>A0ABQ5C4D2_9ASTR</name>
<feature type="compositionally biased region" description="Low complexity" evidence="1">
    <location>
        <begin position="226"/>
        <end position="242"/>
    </location>
</feature>
<dbReference type="Proteomes" id="UP001151760">
    <property type="component" value="Unassembled WGS sequence"/>
</dbReference>
<dbReference type="EMBL" id="BQNB010013875">
    <property type="protein sequence ID" value="GJT21277.1"/>
    <property type="molecule type" value="Genomic_DNA"/>
</dbReference>